<gene>
    <name evidence="4" type="primary">Os04g0578300</name>
    <name evidence="4" type="ORF">Zm00014a_003581</name>
</gene>
<accession>A0A3L6FSC7</accession>
<proteinExistence type="inferred from homology"/>
<dbReference type="PANTHER" id="PTHR33403:SF42">
    <property type="entry name" value="PROTEIN SPIRAL1-LIKE 4"/>
    <property type="match status" value="1"/>
</dbReference>
<feature type="compositionally biased region" description="Gly residues" evidence="3">
    <location>
        <begin position="1"/>
        <end position="11"/>
    </location>
</feature>
<protein>
    <submittedName>
        <fullName evidence="4">Protein SPIRAL1-like 4</fullName>
    </submittedName>
</protein>
<name>A0A3L6FSC7_MAIZE</name>
<evidence type="ECO:0000313" key="4">
    <source>
        <dbReference type="EMBL" id="PWZ37785.1"/>
    </source>
</evidence>
<organism evidence="4">
    <name type="scientific">Zea mays</name>
    <name type="common">Maize</name>
    <dbReference type="NCBI Taxonomy" id="4577"/>
    <lineage>
        <taxon>Eukaryota</taxon>
        <taxon>Viridiplantae</taxon>
        <taxon>Streptophyta</taxon>
        <taxon>Embryophyta</taxon>
        <taxon>Tracheophyta</taxon>
        <taxon>Spermatophyta</taxon>
        <taxon>Magnoliopsida</taxon>
        <taxon>Liliopsida</taxon>
        <taxon>Poales</taxon>
        <taxon>Poaceae</taxon>
        <taxon>PACMAD clade</taxon>
        <taxon>Panicoideae</taxon>
        <taxon>Andropogonodae</taxon>
        <taxon>Andropogoneae</taxon>
        <taxon>Tripsacinae</taxon>
        <taxon>Zea</taxon>
    </lineage>
</organism>
<dbReference type="GO" id="GO:0043622">
    <property type="term" value="P:cortical microtubule organization"/>
    <property type="evidence" value="ECO:0007669"/>
    <property type="project" value="InterPro"/>
</dbReference>
<dbReference type="Proteomes" id="UP000251960">
    <property type="component" value="Chromosome 2"/>
</dbReference>
<evidence type="ECO:0000256" key="3">
    <source>
        <dbReference type="SAM" id="MobiDB-lite"/>
    </source>
</evidence>
<comment type="caution">
    <text evidence="4">The sequence shown here is derived from an EMBL/GenBank/DDBJ whole genome shotgun (WGS) entry which is preliminary data.</text>
</comment>
<dbReference type="PANTHER" id="PTHR33403">
    <property type="entry name" value="SPR1"/>
    <property type="match status" value="1"/>
</dbReference>
<comment type="similarity">
    <text evidence="1">Belongs to the SPIRAL1 family.</text>
</comment>
<feature type="region of interest" description="Disordered" evidence="3">
    <location>
        <begin position="1"/>
        <end position="75"/>
    </location>
</feature>
<dbReference type="EMBL" id="NCVQ01000003">
    <property type="protein sequence ID" value="PWZ37785.1"/>
    <property type="molecule type" value="Genomic_DNA"/>
</dbReference>
<evidence type="ECO:0000256" key="2">
    <source>
        <dbReference type="ARBA" id="ARBA00022701"/>
    </source>
</evidence>
<dbReference type="AlphaFoldDB" id="A0A3L6FSC7"/>
<reference evidence="4" key="1">
    <citation type="journal article" date="2018" name="Nat. Genet.">
        <title>Extensive intraspecific gene order and gene structural variations between Mo17 and other maize genomes.</title>
        <authorList>
            <person name="Sun S."/>
            <person name="Zhou Y."/>
            <person name="Chen J."/>
            <person name="Shi J."/>
            <person name="Zhao H."/>
            <person name="Zhao H."/>
            <person name="Song W."/>
            <person name="Zhang M."/>
            <person name="Cui Y."/>
            <person name="Dong X."/>
            <person name="Liu H."/>
            <person name="Ma X."/>
            <person name="Jiao Y."/>
            <person name="Wang B."/>
            <person name="Wei X."/>
            <person name="Stein J.C."/>
            <person name="Glaubitz J.C."/>
            <person name="Lu F."/>
            <person name="Yu G."/>
            <person name="Liang C."/>
            <person name="Fengler K."/>
            <person name="Li B."/>
            <person name="Rafalski A."/>
            <person name="Schnable P.S."/>
            <person name="Ware D.H."/>
            <person name="Buckler E.S."/>
            <person name="Lai J."/>
        </authorList>
    </citation>
    <scope>NUCLEOTIDE SEQUENCE [LARGE SCALE GENOMIC DNA]</scope>
    <source>
        <tissue evidence="4">Seedling</tissue>
    </source>
</reference>
<dbReference type="InterPro" id="IPR039613">
    <property type="entry name" value="SPR1/2/3/4/5"/>
</dbReference>
<evidence type="ECO:0000256" key="1">
    <source>
        <dbReference type="ARBA" id="ARBA00009656"/>
    </source>
</evidence>
<keyword evidence="2" id="KW-0493">Microtubule</keyword>
<feature type="compositionally biased region" description="Basic and acidic residues" evidence="3">
    <location>
        <begin position="47"/>
        <end position="56"/>
    </location>
</feature>
<sequence>MSRGGSSGGGRSSLSYLFEPEETVLYRTRTSNQETEKAPDTNSGCVKQDDDEKKAVGTEAVHSPPKREVSNPILSSHKPPCNIYHTGQLSSGLLITDRPSTRVRCAPGGASSLGFLFGEEHEK</sequence>
<dbReference type="GO" id="GO:0005874">
    <property type="term" value="C:microtubule"/>
    <property type="evidence" value="ECO:0007669"/>
    <property type="project" value="UniProtKB-KW"/>
</dbReference>
<dbReference type="ExpressionAtlas" id="A0A3L6FSC7">
    <property type="expression patterns" value="baseline and differential"/>
</dbReference>